<dbReference type="GO" id="GO:0016020">
    <property type="term" value="C:membrane"/>
    <property type="evidence" value="ECO:0007669"/>
    <property type="project" value="UniProtKB-SubCell"/>
</dbReference>
<dbReference type="FunFam" id="3.30.70.20:FF:000035">
    <property type="entry name" value="Iron hydrogenase 1"/>
    <property type="match status" value="1"/>
</dbReference>
<dbReference type="Pfam" id="PF13510">
    <property type="entry name" value="Fer2_4"/>
    <property type="match status" value="1"/>
</dbReference>
<evidence type="ECO:0000313" key="19">
    <source>
        <dbReference type="EMBL" id="GAH41135.1"/>
    </source>
</evidence>
<name>X1G8J0_9ZZZZ</name>
<dbReference type="PROSITE" id="PS00641">
    <property type="entry name" value="COMPLEX1_75K_1"/>
    <property type="match status" value="1"/>
</dbReference>
<dbReference type="PANTHER" id="PTHR43105">
    <property type="entry name" value="RESPIRATORY NITRATE REDUCTASE"/>
    <property type="match status" value="1"/>
</dbReference>
<dbReference type="PROSITE" id="PS51085">
    <property type="entry name" value="2FE2S_FER_2"/>
    <property type="match status" value="1"/>
</dbReference>
<gene>
    <name evidence="19" type="ORF">S03H2_13981</name>
</gene>
<feature type="domain" description="2Fe-2S ferredoxin-type" evidence="15">
    <location>
        <begin position="4"/>
        <end position="88"/>
    </location>
</feature>
<keyword evidence="8" id="KW-1278">Translocase</keyword>
<evidence type="ECO:0000259" key="18">
    <source>
        <dbReference type="PROSITE" id="PS51839"/>
    </source>
</evidence>
<dbReference type="PANTHER" id="PTHR43105:SF14">
    <property type="entry name" value="FORMATE DEHYDROGENASE H"/>
    <property type="match status" value="1"/>
</dbReference>
<organism evidence="19">
    <name type="scientific">marine sediment metagenome</name>
    <dbReference type="NCBI Taxonomy" id="412755"/>
    <lineage>
        <taxon>unclassified sequences</taxon>
        <taxon>metagenomes</taxon>
        <taxon>ecological metagenomes</taxon>
    </lineage>
</organism>
<dbReference type="CDD" id="cd00207">
    <property type="entry name" value="fer2"/>
    <property type="match status" value="1"/>
</dbReference>
<dbReference type="SUPFAM" id="SSF53706">
    <property type="entry name" value="Formate dehydrogenase/DMSO reductase, domains 1-3"/>
    <property type="match status" value="1"/>
</dbReference>
<dbReference type="PROSITE" id="PS00198">
    <property type="entry name" value="4FE4S_FER_1"/>
    <property type="match status" value="2"/>
</dbReference>
<comment type="cofactor">
    <cofactor evidence="14">
        <name>[2Fe-2S] cluster</name>
        <dbReference type="ChEBI" id="CHEBI:190135"/>
    </cofactor>
</comment>
<dbReference type="Pfam" id="PF04879">
    <property type="entry name" value="Molybdop_Fe4S4"/>
    <property type="match status" value="1"/>
</dbReference>
<dbReference type="SMART" id="SM00926">
    <property type="entry name" value="Molybdop_Fe4S4"/>
    <property type="match status" value="1"/>
</dbReference>
<dbReference type="InterPro" id="IPR019574">
    <property type="entry name" value="NADH_UbQ_OxRdtase_Gsu_4Fe4S-bd"/>
</dbReference>
<feature type="domain" description="4Fe-4S ferredoxin-type" evidence="16">
    <location>
        <begin position="195"/>
        <end position="224"/>
    </location>
</feature>
<evidence type="ECO:0000256" key="5">
    <source>
        <dbReference type="ARBA" id="ARBA00022714"/>
    </source>
</evidence>
<evidence type="ECO:0000256" key="6">
    <source>
        <dbReference type="ARBA" id="ARBA00022723"/>
    </source>
</evidence>
<dbReference type="GO" id="GO:0042773">
    <property type="term" value="P:ATP synthesis coupled electron transport"/>
    <property type="evidence" value="ECO:0007669"/>
    <property type="project" value="InterPro"/>
</dbReference>
<evidence type="ECO:0000256" key="14">
    <source>
        <dbReference type="ARBA" id="ARBA00034078"/>
    </source>
</evidence>
<dbReference type="GO" id="GO:0046872">
    <property type="term" value="F:metal ion binding"/>
    <property type="evidence" value="ECO:0007669"/>
    <property type="project" value="UniProtKB-KW"/>
</dbReference>
<dbReference type="InterPro" id="IPR017900">
    <property type="entry name" value="4Fe4S_Fe_S_CS"/>
</dbReference>
<evidence type="ECO:0000256" key="11">
    <source>
        <dbReference type="ARBA" id="ARBA00023014"/>
    </source>
</evidence>
<dbReference type="PROSITE" id="PS51839">
    <property type="entry name" value="4FE4S_HC3"/>
    <property type="match status" value="1"/>
</dbReference>
<comment type="caution">
    <text evidence="19">The sequence shown here is derived from an EMBL/GenBank/DDBJ whole genome shotgun (WGS) entry which is preliminary data.</text>
</comment>
<evidence type="ECO:0000256" key="4">
    <source>
        <dbReference type="ARBA" id="ARBA00022485"/>
    </source>
</evidence>
<comment type="similarity">
    <text evidence="3">Belongs to the complex I 75 kDa subunit family.</text>
</comment>
<dbReference type="PROSITE" id="PS51669">
    <property type="entry name" value="4FE4S_MOW_BIS_MGD"/>
    <property type="match status" value="1"/>
</dbReference>
<dbReference type="InterPro" id="IPR036010">
    <property type="entry name" value="2Fe-2S_ferredoxin-like_sf"/>
</dbReference>
<feature type="domain" description="4Fe-4S Mo/W bis-MGD-type" evidence="17">
    <location>
        <begin position="233"/>
        <end position="291"/>
    </location>
</feature>
<reference evidence="19" key="1">
    <citation type="journal article" date="2014" name="Front. Microbiol.">
        <title>High frequency of phylogenetically diverse reductive dehalogenase-homologous genes in deep subseafloor sedimentary metagenomes.</title>
        <authorList>
            <person name="Kawai M."/>
            <person name="Futagami T."/>
            <person name="Toyoda A."/>
            <person name="Takaki Y."/>
            <person name="Nishi S."/>
            <person name="Hori S."/>
            <person name="Arai W."/>
            <person name="Tsubouchi T."/>
            <person name="Morono Y."/>
            <person name="Uchiyama I."/>
            <person name="Ito T."/>
            <person name="Fujiyama A."/>
            <person name="Inagaki F."/>
            <person name="Takami H."/>
        </authorList>
    </citation>
    <scope>NUCLEOTIDE SEQUENCE</scope>
    <source>
        <strain evidence="19">Expedition CK06-06</strain>
    </source>
</reference>
<dbReference type="EMBL" id="BARU01007089">
    <property type="protein sequence ID" value="GAH41135.1"/>
    <property type="molecule type" value="Genomic_DNA"/>
</dbReference>
<dbReference type="Gene3D" id="3.30.70.20">
    <property type="match status" value="1"/>
</dbReference>
<dbReference type="GO" id="GO:0008137">
    <property type="term" value="F:NADH dehydrogenase (ubiquinone) activity"/>
    <property type="evidence" value="ECO:0007669"/>
    <property type="project" value="InterPro"/>
</dbReference>
<dbReference type="Pfam" id="PF22117">
    <property type="entry name" value="Fer4_Nqo3"/>
    <property type="match status" value="1"/>
</dbReference>
<protein>
    <recommendedName>
        <fullName evidence="20">2Fe-2S ferredoxin-type domain-containing protein</fullName>
    </recommendedName>
</protein>
<keyword evidence="12" id="KW-0520">NAD</keyword>
<keyword evidence="9" id="KW-0560">Oxidoreductase</keyword>
<dbReference type="InterPro" id="IPR027467">
    <property type="entry name" value="MopterinOxRdtase_cofactor_BS"/>
</dbReference>
<evidence type="ECO:0000256" key="13">
    <source>
        <dbReference type="ARBA" id="ARBA00023136"/>
    </source>
</evidence>
<comment type="subcellular location">
    <subcellularLocation>
        <location evidence="2">Membrane</location>
    </subcellularLocation>
</comment>
<dbReference type="Gene3D" id="3.30.200.210">
    <property type="match status" value="1"/>
</dbReference>
<dbReference type="SUPFAM" id="SSF54292">
    <property type="entry name" value="2Fe-2S ferredoxin-like"/>
    <property type="match status" value="1"/>
</dbReference>
<dbReference type="FunFam" id="3.10.20.740:FF:000004">
    <property type="entry name" value="NADH-quinone oxidoreductase"/>
    <property type="match status" value="1"/>
</dbReference>
<evidence type="ECO:0000259" key="16">
    <source>
        <dbReference type="PROSITE" id="PS51379"/>
    </source>
</evidence>
<feature type="domain" description="4Fe-4S His(Cys)3-ligated-type" evidence="18">
    <location>
        <begin position="88"/>
        <end position="127"/>
    </location>
</feature>
<keyword evidence="5" id="KW-0001">2Fe-2S</keyword>
<evidence type="ECO:0000256" key="3">
    <source>
        <dbReference type="ARBA" id="ARBA00005404"/>
    </source>
</evidence>
<evidence type="ECO:0000256" key="1">
    <source>
        <dbReference type="ARBA" id="ARBA00001966"/>
    </source>
</evidence>
<dbReference type="AlphaFoldDB" id="X1G8J0"/>
<dbReference type="InterPro" id="IPR000283">
    <property type="entry name" value="NADH_UbQ_OxRdtase_75kDa_su_CS"/>
</dbReference>
<evidence type="ECO:0000256" key="2">
    <source>
        <dbReference type="ARBA" id="ARBA00004370"/>
    </source>
</evidence>
<dbReference type="PROSITE" id="PS51379">
    <property type="entry name" value="4FE4S_FER_2"/>
    <property type="match status" value="2"/>
</dbReference>
<keyword evidence="4" id="KW-0004">4Fe-4S</keyword>
<dbReference type="Gene3D" id="3.10.20.740">
    <property type="match status" value="1"/>
</dbReference>
<evidence type="ECO:0000256" key="7">
    <source>
        <dbReference type="ARBA" id="ARBA00022737"/>
    </source>
</evidence>
<dbReference type="InterPro" id="IPR001041">
    <property type="entry name" value="2Fe-2S_ferredoxin-type"/>
</dbReference>
<keyword evidence="10" id="KW-0408">Iron</keyword>
<dbReference type="Pfam" id="PF10588">
    <property type="entry name" value="NADH-G_4Fe-4S_3"/>
    <property type="match status" value="1"/>
</dbReference>
<evidence type="ECO:0008006" key="20">
    <source>
        <dbReference type="Google" id="ProtNLM"/>
    </source>
</evidence>
<evidence type="ECO:0000256" key="8">
    <source>
        <dbReference type="ARBA" id="ARBA00022967"/>
    </source>
</evidence>
<accession>X1G8J0</accession>
<keyword evidence="6" id="KW-0479">Metal-binding</keyword>
<dbReference type="InterPro" id="IPR006963">
    <property type="entry name" value="Mopterin_OxRdtase_4Fe-4S_dom"/>
</dbReference>
<dbReference type="SMART" id="SM00929">
    <property type="entry name" value="NADH-G_4Fe-4S_3"/>
    <property type="match status" value="1"/>
</dbReference>
<evidence type="ECO:0000259" key="17">
    <source>
        <dbReference type="PROSITE" id="PS51669"/>
    </source>
</evidence>
<keyword evidence="13" id="KW-0472">Membrane</keyword>
<evidence type="ECO:0000259" key="15">
    <source>
        <dbReference type="PROSITE" id="PS51085"/>
    </source>
</evidence>
<dbReference type="GO" id="GO:0003954">
    <property type="term" value="F:NADH dehydrogenase activity"/>
    <property type="evidence" value="ECO:0007669"/>
    <property type="project" value="TreeGrafter"/>
</dbReference>
<proteinExistence type="inferred from homology"/>
<evidence type="ECO:0000256" key="9">
    <source>
        <dbReference type="ARBA" id="ARBA00023002"/>
    </source>
</evidence>
<keyword evidence="7" id="KW-0677">Repeat</keyword>
<feature type="non-terminal residue" evidence="19">
    <location>
        <position position="308"/>
    </location>
</feature>
<dbReference type="GO" id="GO:0051539">
    <property type="term" value="F:4 iron, 4 sulfur cluster binding"/>
    <property type="evidence" value="ECO:0007669"/>
    <property type="project" value="UniProtKB-KW"/>
</dbReference>
<comment type="cofactor">
    <cofactor evidence="1">
        <name>[4Fe-4S] cluster</name>
        <dbReference type="ChEBI" id="CHEBI:49883"/>
    </cofactor>
</comment>
<dbReference type="SUPFAM" id="SSF54862">
    <property type="entry name" value="4Fe-4S ferredoxins"/>
    <property type="match status" value="1"/>
</dbReference>
<keyword evidence="11" id="KW-0411">Iron-sulfur</keyword>
<dbReference type="InterPro" id="IPR054351">
    <property type="entry name" value="NADH_UbQ_OxRdtase_ferredoxin"/>
</dbReference>
<evidence type="ECO:0000256" key="10">
    <source>
        <dbReference type="ARBA" id="ARBA00023004"/>
    </source>
</evidence>
<dbReference type="InterPro" id="IPR017896">
    <property type="entry name" value="4Fe4S_Fe-S-bd"/>
</dbReference>
<feature type="domain" description="4Fe-4S ferredoxin-type" evidence="16">
    <location>
        <begin position="152"/>
        <end position="185"/>
    </location>
</feature>
<sequence>MRNSKVEIMGEPAVRINGKDLIGKTGQSILELALANGIEIPNLCYDARLSPSGSCRLCVVDVEGQEGPVCACTLQIQPGMVVRTETEEIRAIRKTILELLFYEHRGVCTTCDENGNCKLQQYAYEYQLSDDVFERGAGEGEEQRENYTTGNEALEYDPDKCIRCGRCVRICEEVQADSALTFKGRAASVEVTTAFDIPLNDSTCELCGQCISSCPTGALYERAAKGKGQCKDLVRTRTTCPYCGVGCQIDLNVNPETKRIVRVTSEVGCIPNNGNLCVKGRFGMDFIASDKRLTEPLIKRNGKFEKAT</sequence>
<dbReference type="PROSITE" id="PS00551">
    <property type="entry name" value="MOLYBDOPTERIN_PROK_1"/>
    <property type="match status" value="1"/>
</dbReference>
<dbReference type="InterPro" id="IPR050123">
    <property type="entry name" value="Prok_molybdopt-oxidoreductase"/>
</dbReference>
<dbReference type="GO" id="GO:0051537">
    <property type="term" value="F:2 iron, 2 sulfur cluster binding"/>
    <property type="evidence" value="ECO:0007669"/>
    <property type="project" value="UniProtKB-KW"/>
</dbReference>
<evidence type="ECO:0000256" key="12">
    <source>
        <dbReference type="ARBA" id="ARBA00023027"/>
    </source>
</evidence>